<feature type="region of interest" description="Disordered" evidence="1">
    <location>
        <begin position="642"/>
        <end position="673"/>
    </location>
</feature>
<feature type="compositionally biased region" description="Polar residues" evidence="1">
    <location>
        <begin position="388"/>
        <end position="402"/>
    </location>
</feature>
<dbReference type="SUPFAM" id="SSF46689">
    <property type="entry name" value="Homeodomain-like"/>
    <property type="match status" value="1"/>
</dbReference>
<feature type="region of interest" description="Disordered" evidence="1">
    <location>
        <begin position="191"/>
        <end position="321"/>
    </location>
</feature>
<dbReference type="CDD" id="cd00167">
    <property type="entry name" value="SANT"/>
    <property type="match status" value="1"/>
</dbReference>
<proteinExistence type="predicted"/>
<feature type="compositionally biased region" description="Basic and acidic residues" evidence="1">
    <location>
        <begin position="38"/>
        <end position="50"/>
    </location>
</feature>
<gene>
    <name evidence="3" type="ORF">FisN_12Lu387</name>
</gene>
<dbReference type="InterPro" id="IPR001005">
    <property type="entry name" value="SANT/Myb"/>
</dbReference>
<evidence type="ECO:0000259" key="2">
    <source>
        <dbReference type="PROSITE" id="PS50090"/>
    </source>
</evidence>
<accession>A0A1Z5JM47</accession>
<feature type="compositionally biased region" description="Basic residues" evidence="1">
    <location>
        <begin position="609"/>
        <end position="620"/>
    </location>
</feature>
<feature type="region of interest" description="Disordered" evidence="1">
    <location>
        <begin position="1"/>
        <end position="72"/>
    </location>
</feature>
<sequence length="673" mass="74904">MTDSFASDEVTSDQNSLTPEKAQSSDGLATLFRNSLDISDKSERLANSREKHVKKTKNIRRPKRPHHSDSMGLESLMERLSIASPKRNDRIWLPVSIEDVPRGMFKNEKQVFSPSLASVPKKQDRKKTPNKSGLSKLVDRSNAVVNLNATLQVSPAKNCAVRKQSYVELINSDPSGGIAKESGDQIQKETLNAQQLRHPTKRTKSPAALENNDVESSPTITEPSCPAANECCDHSEKQTRRSQRSRKPTNFFHSIEENVLTSGTIRAKDQPYNPAASSCNDPSPVDRTRKKSSSSRKESTRNEKPPTSPVIDPSLKPLEDCNTSRTRDVKVAEPFAHSHNSDYLNCVEPALSVKRSKRNRKPTAFYTPSARSGSSPDIPADEGLSDEVTVNSSSRLEASNASEYVDEKVPKKKSDPNLESDENDLKRDEVSTNRVNMPAANGSCSLTNNDNPIELKGKTEWLPVQLEQLKHAHRQSNPMSGTFWDQVAAAVDGKSPGQCREQWYSLIKTPVVKVKPSQTLCNPQRFSNDDDLFDSTPMRNTADPPKMKPSLLNIYAGIRLANKKVAVTNVDSSDEGLVDSHVNFFQPKIGYKTYLQGMKRDISKESKNQKKGRKVGKKGGSKGLHAITGSIRDLDVDMTARLTPGGSFRYHNRNHDEHQDDDDDWDDQMNFDN</sequence>
<name>A0A1Z5JM47_FISSO</name>
<comment type="caution">
    <text evidence="3">The sequence shown here is derived from an EMBL/GenBank/DDBJ whole genome shotgun (WGS) entry which is preliminary data.</text>
</comment>
<dbReference type="InParanoid" id="A0A1Z5JM47"/>
<feature type="region of interest" description="Disordered" evidence="1">
    <location>
        <begin position="114"/>
        <end position="135"/>
    </location>
</feature>
<evidence type="ECO:0000313" key="3">
    <source>
        <dbReference type="EMBL" id="GAX15085.1"/>
    </source>
</evidence>
<feature type="region of interest" description="Disordered" evidence="1">
    <location>
        <begin position="358"/>
        <end position="430"/>
    </location>
</feature>
<feature type="region of interest" description="Disordered" evidence="1">
    <location>
        <begin position="523"/>
        <end position="546"/>
    </location>
</feature>
<feature type="domain" description="Myb-like" evidence="2">
    <location>
        <begin position="458"/>
        <end position="507"/>
    </location>
</feature>
<reference evidence="3 4" key="1">
    <citation type="journal article" date="2015" name="Plant Cell">
        <title>Oil accumulation by the oleaginous diatom Fistulifera solaris as revealed by the genome and transcriptome.</title>
        <authorList>
            <person name="Tanaka T."/>
            <person name="Maeda Y."/>
            <person name="Veluchamy A."/>
            <person name="Tanaka M."/>
            <person name="Abida H."/>
            <person name="Marechal E."/>
            <person name="Bowler C."/>
            <person name="Muto M."/>
            <person name="Sunaga Y."/>
            <person name="Tanaka M."/>
            <person name="Yoshino T."/>
            <person name="Taniguchi T."/>
            <person name="Fukuda Y."/>
            <person name="Nemoto M."/>
            <person name="Matsumoto M."/>
            <person name="Wong P.S."/>
            <person name="Aburatani S."/>
            <person name="Fujibuchi W."/>
        </authorList>
    </citation>
    <scope>NUCLEOTIDE SEQUENCE [LARGE SCALE GENOMIC DNA]</scope>
    <source>
        <strain evidence="3 4">JPCC DA0580</strain>
    </source>
</reference>
<dbReference type="Gene3D" id="1.10.10.60">
    <property type="entry name" value="Homeodomain-like"/>
    <property type="match status" value="1"/>
</dbReference>
<dbReference type="AlphaFoldDB" id="A0A1Z5JM47"/>
<dbReference type="OrthoDB" id="49671at2759"/>
<dbReference type="InterPro" id="IPR009057">
    <property type="entry name" value="Homeodomain-like_sf"/>
</dbReference>
<feature type="region of interest" description="Disordered" evidence="1">
    <location>
        <begin position="601"/>
        <end position="626"/>
    </location>
</feature>
<dbReference type="Proteomes" id="UP000198406">
    <property type="component" value="Unassembled WGS sequence"/>
</dbReference>
<feature type="compositionally biased region" description="Basic and acidic residues" evidence="1">
    <location>
        <begin position="405"/>
        <end position="416"/>
    </location>
</feature>
<evidence type="ECO:0000256" key="1">
    <source>
        <dbReference type="SAM" id="MobiDB-lite"/>
    </source>
</evidence>
<dbReference type="PROSITE" id="PS50090">
    <property type="entry name" value="MYB_LIKE"/>
    <property type="match status" value="1"/>
</dbReference>
<feature type="compositionally biased region" description="Acidic residues" evidence="1">
    <location>
        <begin position="659"/>
        <end position="673"/>
    </location>
</feature>
<protein>
    <recommendedName>
        <fullName evidence="2">Myb-like domain-containing protein</fullName>
    </recommendedName>
</protein>
<dbReference type="SMART" id="SM00717">
    <property type="entry name" value="SANT"/>
    <property type="match status" value="1"/>
</dbReference>
<keyword evidence="4" id="KW-1185">Reference proteome</keyword>
<evidence type="ECO:0000313" key="4">
    <source>
        <dbReference type="Proteomes" id="UP000198406"/>
    </source>
</evidence>
<feature type="compositionally biased region" description="Polar residues" evidence="1">
    <location>
        <begin position="12"/>
        <end position="37"/>
    </location>
</feature>
<feature type="compositionally biased region" description="Basic residues" evidence="1">
    <location>
        <begin position="51"/>
        <end position="66"/>
    </location>
</feature>
<feature type="compositionally biased region" description="Basic and acidic residues" evidence="1">
    <location>
        <begin position="295"/>
        <end position="304"/>
    </location>
</feature>
<dbReference type="EMBL" id="BDSP01000087">
    <property type="protein sequence ID" value="GAX15085.1"/>
    <property type="molecule type" value="Genomic_DNA"/>
</dbReference>
<organism evidence="3 4">
    <name type="scientific">Fistulifera solaris</name>
    <name type="common">Oleaginous diatom</name>
    <dbReference type="NCBI Taxonomy" id="1519565"/>
    <lineage>
        <taxon>Eukaryota</taxon>
        <taxon>Sar</taxon>
        <taxon>Stramenopiles</taxon>
        <taxon>Ochrophyta</taxon>
        <taxon>Bacillariophyta</taxon>
        <taxon>Bacillariophyceae</taxon>
        <taxon>Bacillariophycidae</taxon>
        <taxon>Naviculales</taxon>
        <taxon>Naviculaceae</taxon>
        <taxon>Fistulifera</taxon>
    </lineage>
</organism>